<organism evidence="1 2">
    <name type="scientific">Entomophthora muscae</name>
    <dbReference type="NCBI Taxonomy" id="34485"/>
    <lineage>
        <taxon>Eukaryota</taxon>
        <taxon>Fungi</taxon>
        <taxon>Fungi incertae sedis</taxon>
        <taxon>Zoopagomycota</taxon>
        <taxon>Entomophthoromycotina</taxon>
        <taxon>Entomophthoromycetes</taxon>
        <taxon>Entomophthorales</taxon>
        <taxon>Entomophthoraceae</taxon>
        <taxon>Entomophthora</taxon>
    </lineage>
</organism>
<keyword evidence="2" id="KW-1185">Reference proteome</keyword>
<dbReference type="EMBL" id="QTSX02000040">
    <property type="protein sequence ID" value="KAJ9089560.1"/>
    <property type="molecule type" value="Genomic_DNA"/>
</dbReference>
<sequence length="127" mass="13637">MVFTTGDASHSVTLFPCAFSGPSPFVSEVTKQPKVSTPPLEEDITNSPSTLMVMVLSPGPVWALLPAFSLNYEQACVAAHSLLHMGTVAMHTISSLPVVTASIHHVLILPLMGYFEDESLSFFCLSK</sequence>
<dbReference type="Proteomes" id="UP001165960">
    <property type="component" value="Unassembled WGS sequence"/>
</dbReference>
<comment type="caution">
    <text evidence="1">The sequence shown here is derived from an EMBL/GenBank/DDBJ whole genome shotgun (WGS) entry which is preliminary data.</text>
</comment>
<proteinExistence type="predicted"/>
<evidence type="ECO:0000313" key="1">
    <source>
        <dbReference type="EMBL" id="KAJ9089560.1"/>
    </source>
</evidence>
<name>A0ACC2UR17_9FUNG</name>
<evidence type="ECO:0000313" key="2">
    <source>
        <dbReference type="Proteomes" id="UP001165960"/>
    </source>
</evidence>
<protein>
    <submittedName>
        <fullName evidence="1">Uncharacterized protein</fullName>
    </submittedName>
</protein>
<reference evidence="1" key="1">
    <citation type="submission" date="2022-04" db="EMBL/GenBank/DDBJ databases">
        <title>Genome of the entomopathogenic fungus Entomophthora muscae.</title>
        <authorList>
            <person name="Elya C."/>
            <person name="Lovett B.R."/>
            <person name="Lee E."/>
            <person name="Macias A.M."/>
            <person name="Hajek A.E."/>
            <person name="De Bivort B.L."/>
            <person name="Kasson M.T."/>
            <person name="De Fine Licht H.H."/>
            <person name="Stajich J.E."/>
        </authorList>
    </citation>
    <scope>NUCLEOTIDE SEQUENCE</scope>
    <source>
        <strain evidence="1">Berkeley</strain>
    </source>
</reference>
<gene>
    <name evidence="1" type="ORF">DSO57_1011615</name>
</gene>
<accession>A0ACC2UR17</accession>